<dbReference type="AlphaFoldDB" id="A0A191UD97"/>
<dbReference type="STRING" id="1743168.A8O14_02275"/>
<accession>A0A191UD97</accession>
<sequence length="288" mass="32177">MSAVDIPFCPGPPEHQSGPFPFKVPVGAVDTHAHVISAASFVPDRSYTSPEATEDQYIRMLDEVGMTYGVLIQVSVNGQDNEPMLNVLERHPQRLRGVAVPLLNQPDAYYQRMKDAGVVGIRMNLMFSGGGLDISKLEECDALAKDWDWHIQFLLDANDLPTLMPRMQKLQSTLVIDHMGYLRTSVGLQSPGFQALRELVKERAWVKVSGAYRLTDEPPPYEDVVPYAKALIAAAPDRCIWGSDWPHVANWGIMPRVAQMLESLTLYAPDEAVRNQILCANPQRLYFS</sequence>
<dbReference type="GO" id="GO:0016787">
    <property type="term" value="F:hydrolase activity"/>
    <property type="evidence" value="ECO:0007669"/>
    <property type="project" value="InterPro"/>
</dbReference>
<dbReference type="PANTHER" id="PTHR35563">
    <property type="entry name" value="BARREL METAL-DEPENDENT HYDROLASE, PUTATIVE (AFU_ORTHOLOGUE AFUA_1G16240)-RELATED"/>
    <property type="match status" value="1"/>
</dbReference>
<dbReference type="Pfam" id="PF04909">
    <property type="entry name" value="Amidohydro_2"/>
    <property type="match status" value="1"/>
</dbReference>
<organism evidence="2 3">
    <name type="scientific">Polynucleobacter wuianus</name>
    <dbReference type="NCBI Taxonomy" id="1743168"/>
    <lineage>
        <taxon>Bacteria</taxon>
        <taxon>Pseudomonadati</taxon>
        <taxon>Pseudomonadota</taxon>
        <taxon>Betaproteobacteria</taxon>
        <taxon>Burkholderiales</taxon>
        <taxon>Burkholderiaceae</taxon>
        <taxon>Polynucleobacter</taxon>
    </lineage>
</organism>
<dbReference type="RefSeq" id="WP_068948028.1">
    <property type="nucleotide sequence ID" value="NZ_CP015922.1"/>
</dbReference>
<dbReference type="OrthoDB" id="9787654at2"/>
<evidence type="ECO:0000259" key="1">
    <source>
        <dbReference type="Pfam" id="PF04909"/>
    </source>
</evidence>
<protein>
    <submittedName>
        <fullName evidence="2">GntR family transcriptional regulator</fullName>
    </submittedName>
</protein>
<dbReference type="Proteomes" id="UP000078463">
    <property type="component" value="Chromosome"/>
</dbReference>
<feature type="domain" description="Amidohydrolase-related" evidence="1">
    <location>
        <begin position="29"/>
        <end position="286"/>
    </location>
</feature>
<dbReference type="SUPFAM" id="SSF51556">
    <property type="entry name" value="Metallo-dependent hydrolases"/>
    <property type="match status" value="1"/>
</dbReference>
<name>A0A191UD97_9BURK</name>
<dbReference type="InterPro" id="IPR052358">
    <property type="entry name" value="Aro_Compnd_Degr_Hydrolases"/>
</dbReference>
<dbReference type="InterPro" id="IPR006680">
    <property type="entry name" value="Amidohydro-rel"/>
</dbReference>
<proteinExistence type="predicted"/>
<dbReference type="KEGG" id="pwu:A8O14_02275"/>
<dbReference type="Gene3D" id="3.20.20.140">
    <property type="entry name" value="Metal-dependent hydrolases"/>
    <property type="match status" value="1"/>
</dbReference>
<dbReference type="PANTHER" id="PTHR35563:SF2">
    <property type="entry name" value="BARREL METAL-DEPENDENT HYDROLASE, PUTATIVE (AFU_ORTHOLOGUE AFUA_1G16240)-RELATED"/>
    <property type="match status" value="1"/>
</dbReference>
<evidence type="ECO:0000313" key="3">
    <source>
        <dbReference type="Proteomes" id="UP000078463"/>
    </source>
</evidence>
<evidence type="ECO:0000313" key="2">
    <source>
        <dbReference type="EMBL" id="ANI99023.1"/>
    </source>
</evidence>
<gene>
    <name evidence="2" type="ORF">A8O14_02275</name>
</gene>
<reference evidence="3" key="1">
    <citation type="submission" date="2016-05" db="EMBL/GenBank/DDBJ databases">
        <title>Polynucleobacter sp. QLW-P1FAT50C-4 genome.</title>
        <authorList>
            <person name="Hahn M.W."/>
        </authorList>
    </citation>
    <scope>NUCLEOTIDE SEQUENCE [LARGE SCALE GENOMIC DNA]</scope>
    <source>
        <strain evidence="3">QLW-P1FAT50C-4</strain>
    </source>
</reference>
<dbReference type="EMBL" id="CP015922">
    <property type="protein sequence ID" value="ANI99023.1"/>
    <property type="molecule type" value="Genomic_DNA"/>
</dbReference>
<dbReference type="InterPro" id="IPR032466">
    <property type="entry name" value="Metal_Hydrolase"/>
</dbReference>
<keyword evidence="3" id="KW-1185">Reference proteome</keyword>